<dbReference type="Proteomes" id="UP000003781">
    <property type="component" value="Unassembled WGS sequence"/>
</dbReference>
<accession>A3IV93</accession>
<dbReference type="RefSeq" id="WP_008277301.1">
    <property type="nucleotide sequence ID" value="NZ_AAXW01000041.1"/>
</dbReference>
<dbReference type="AlphaFoldDB" id="A3IV93"/>
<reference evidence="1 2" key="1">
    <citation type="submission" date="2007-03" db="EMBL/GenBank/DDBJ databases">
        <authorList>
            <person name="Stal L."/>
            <person name="Ferriera S."/>
            <person name="Johnson J."/>
            <person name="Kravitz S."/>
            <person name="Beeson K."/>
            <person name="Sutton G."/>
            <person name="Rogers Y.-H."/>
            <person name="Friedman R."/>
            <person name="Frazier M."/>
            <person name="Venter J.C."/>
        </authorList>
    </citation>
    <scope>NUCLEOTIDE SEQUENCE [LARGE SCALE GENOMIC DNA]</scope>
    <source>
        <strain evidence="1 2">CCY0110</strain>
    </source>
</reference>
<dbReference type="EMBL" id="AAXW01000041">
    <property type="protein sequence ID" value="EAZ89562.1"/>
    <property type="molecule type" value="Genomic_DNA"/>
</dbReference>
<dbReference type="eggNOG" id="ENOG503065G">
    <property type="taxonomic scope" value="Bacteria"/>
</dbReference>
<evidence type="ECO:0000313" key="2">
    <source>
        <dbReference type="Proteomes" id="UP000003781"/>
    </source>
</evidence>
<name>A3IV93_9CHRO</name>
<gene>
    <name evidence="1" type="ORF">CY0110_08346</name>
</gene>
<dbReference type="OrthoDB" id="572536at2"/>
<proteinExistence type="predicted"/>
<evidence type="ECO:0000313" key="1">
    <source>
        <dbReference type="EMBL" id="EAZ89562.1"/>
    </source>
</evidence>
<sequence length="147" mass="16990">MKHNYFLLWFVFLSIMFVPKNAYGNEVWSTEEYTVIYLEDRQRTAVWSYGDGLGHIFIDGLGGKFKNRGSYNGYWVQESSSLRCDTYREGMDGEPSYYWGRFEITFIDPDFPSRWQAKFGLCDQNPTIVLNGTPVGNFSSSVPPSID</sequence>
<comment type="caution">
    <text evidence="1">The sequence shown here is derived from an EMBL/GenBank/DDBJ whole genome shotgun (WGS) entry which is preliminary data.</text>
</comment>
<organism evidence="1 2">
    <name type="scientific">Crocosphaera chwakensis CCY0110</name>
    <dbReference type="NCBI Taxonomy" id="391612"/>
    <lineage>
        <taxon>Bacteria</taxon>
        <taxon>Bacillati</taxon>
        <taxon>Cyanobacteriota</taxon>
        <taxon>Cyanophyceae</taxon>
        <taxon>Oscillatoriophycideae</taxon>
        <taxon>Chroococcales</taxon>
        <taxon>Aphanothecaceae</taxon>
        <taxon>Crocosphaera</taxon>
        <taxon>Crocosphaera chwakensis</taxon>
    </lineage>
</organism>
<keyword evidence="2" id="KW-1185">Reference proteome</keyword>
<protein>
    <submittedName>
        <fullName evidence="1">Uncharacterized protein</fullName>
    </submittedName>
</protein>